<dbReference type="Proteomes" id="UP000663903">
    <property type="component" value="Chromosome"/>
</dbReference>
<keyword evidence="1" id="KW-1133">Transmembrane helix</keyword>
<evidence type="ECO:0000313" key="2">
    <source>
        <dbReference type="EMBL" id="QTD46176.1"/>
    </source>
</evidence>
<accession>A0A975CI03</accession>
<protein>
    <submittedName>
        <fullName evidence="2">Uncharacterized protein</fullName>
    </submittedName>
</protein>
<feature type="transmembrane region" description="Helical" evidence="1">
    <location>
        <begin position="32"/>
        <end position="52"/>
    </location>
</feature>
<gene>
    <name evidence="2" type="ORF">J1M35_04530</name>
</gene>
<evidence type="ECO:0000313" key="3">
    <source>
        <dbReference type="Proteomes" id="UP000663903"/>
    </source>
</evidence>
<evidence type="ECO:0000256" key="1">
    <source>
        <dbReference type="SAM" id="Phobius"/>
    </source>
</evidence>
<dbReference type="EMBL" id="CP071796">
    <property type="protein sequence ID" value="QTD46176.1"/>
    <property type="molecule type" value="Genomic_DNA"/>
</dbReference>
<sequence length="170" mass="18962">MLALQDVPASVWNAKLCFSLSGCNFEIFSHSYAVVTSLLVTGASFVITLLILKSLSYPFEVELREPKPIPSELIGYSFPYIVSFMGVDYATPGKVAGLIVFLIWLFMITYRAGEIIMNPLLLVFGWNLYECKINLDGSGDRVVRVLSRRKIGGGIYKCQLVQDNYICEGN</sequence>
<keyword evidence="3" id="KW-1185">Reference proteome</keyword>
<keyword evidence="1" id="KW-0472">Membrane</keyword>
<proteinExistence type="predicted"/>
<name>A0A975CI03_9BURK</name>
<dbReference type="AlphaFoldDB" id="A0A975CI03"/>
<reference evidence="2" key="1">
    <citation type="submission" date="2021-03" db="EMBL/GenBank/DDBJ databases">
        <title>Ottowia sp. 27C isolated from the cloaca of a Giant Asian pond turtle (Heosemys grandis).</title>
        <authorList>
            <person name="Spergser J."/>
            <person name="Busse H.-J."/>
        </authorList>
    </citation>
    <scope>NUCLEOTIDE SEQUENCE</scope>
    <source>
        <strain evidence="2">27C</strain>
    </source>
</reference>
<keyword evidence="1" id="KW-0812">Transmembrane</keyword>
<feature type="transmembrane region" description="Helical" evidence="1">
    <location>
        <begin position="96"/>
        <end position="113"/>
    </location>
</feature>
<organism evidence="2 3">
    <name type="scientific">Ottowia testudinis</name>
    <dbReference type="NCBI Taxonomy" id="2816950"/>
    <lineage>
        <taxon>Bacteria</taxon>
        <taxon>Pseudomonadati</taxon>
        <taxon>Pseudomonadota</taxon>
        <taxon>Betaproteobacteria</taxon>
        <taxon>Burkholderiales</taxon>
        <taxon>Comamonadaceae</taxon>
        <taxon>Ottowia</taxon>
    </lineage>
</organism>
<dbReference type="KEGG" id="otd:J1M35_04530"/>
<dbReference type="RefSeq" id="WP_208010075.1">
    <property type="nucleotide sequence ID" value="NZ_CP071796.1"/>
</dbReference>